<sequence>MDNKTFDDYLNHKLKSFGVDEAVYSEYIKGILQELTNEDELKDSLNEVLSVVLDENVLETVNDLVDCWNQFQISEQNNQVLSETSLKEDKIKTLIEKQQKFEQKKQTVDVLNNDLKIRLLEQYAELSGDEESDDNDDDGNRILKNSSLPINTNVQDVIDKQNEQREKQKKASEEKKLNDKLNREKEKIKKLERTEKEKKRTQKVEKRIK</sequence>
<feature type="region of interest" description="Disordered" evidence="4">
    <location>
        <begin position="127"/>
        <end position="209"/>
    </location>
</feature>
<protein>
    <recommendedName>
        <fullName evidence="2">Coiled-coil domain-containing protein 43</fullName>
    </recommendedName>
</protein>
<dbReference type="PANTHER" id="PTHR31684:SF2">
    <property type="entry name" value="COILED-COIL DOMAIN-CONTAINING PROTEIN 43"/>
    <property type="match status" value="1"/>
</dbReference>
<dbReference type="InterPro" id="IPR058771">
    <property type="entry name" value="PWI_CCDC43"/>
</dbReference>
<keyword evidence="6" id="KW-1185">Reference proteome</keyword>
<evidence type="ECO:0000313" key="6">
    <source>
        <dbReference type="Proteomes" id="UP001652625"/>
    </source>
</evidence>
<accession>A0ABM4BT73</accession>
<feature type="domain" description="CCDC43 PWI-like" evidence="5">
    <location>
        <begin position="3"/>
        <end position="72"/>
    </location>
</feature>
<keyword evidence="3" id="KW-0175">Coiled coil</keyword>
<reference evidence="7 8" key="1">
    <citation type="submission" date="2025-05" db="UniProtKB">
        <authorList>
            <consortium name="RefSeq"/>
        </authorList>
    </citation>
    <scope>IDENTIFICATION</scope>
</reference>
<evidence type="ECO:0000256" key="1">
    <source>
        <dbReference type="ARBA" id="ARBA00005305"/>
    </source>
</evidence>
<proteinExistence type="inferred from homology"/>
<dbReference type="Proteomes" id="UP001652625">
    <property type="component" value="Chromosome 04"/>
</dbReference>
<evidence type="ECO:0000313" key="8">
    <source>
        <dbReference type="RefSeq" id="XP_065652352.1"/>
    </source>
</evidence>
<dbReference type="PANTHER" id="PTHR31684">
    <property type="entry name" value="COILED-COIL DOMAIN-CONTAINING PROTEIN 43"/>
    <property type="match status" value="1"/>
</dbReference>
<evidence type="ECO:0000256" key="3">
    <source>
        <dbReference type="ARBA" id="ARBA00023054"/>
    </source>
</evidence>
<feature type="compositionally biased region" description="Acidic residues" evidence="4">
    <location>
        <begin position="127"/>
        <end position="137"/>
    </location>
</feature>
<gene>
    <name evidence="7 8" type="primary">LOC124818359</name>
</gene>
<evidence type="ECO:0000256" key="2">
    <source>
        <dbReference type="ARBA" id="ARBA00016648"/>
    </source>
</evidence>
<feature type="compositionally biased region" description="Polar residues" evidence="4">
    <location>
        <begin position="143"/>
        <end position="155"/>
    </location>
</feature>
<dbReference type="RefSeq" id="XP_065652351.1">
    <property type="nucleotide sequence ID" value="XM_065796279.1"/>
</dbReference>
<dbReference type="GeneID" id="124818359"/>
<evidence type="ECO:0000256" key="4">
    <source>
        <dbReference type="SAM" id="MobiDB-lite"/>
    </source>
</evidence>
<comment type="similarity">
    <text evidence="1">Belongs to the CCDC43 family.</text>
</comment>
<evidence type="ECO:0000259" key="5">
    <source>
        <dbReference type="Pfam" id="PF26091"/>
    </source>
</evidence>
<dbReference type="InterPro" id="IPR037666">
    <property type="entry name" value="CCDC43"/>
</dbReference>
<dbReference type="RefSeq" id="XP_065652352.1">
    <property type="nucleotide sequence ID" value="XM_065796280.1"/>
</dbReference>
<name>A0ABM4BT73_HYDVU</name>
<dbReference type="Pfam" id="PF26091">
    <property type="entry name" value="PWI_CCDC43"/>
    <property type="match status" value="1"/>
</dbReference>
<feature type="compositionally biased region" description="Basic and acidic residues" evidence="4">
    <location>
        <begin position="157"/>
        <end position="209"/>
    </location>
</feature>
<organism evidence="6 8">
    <name type="scientific">Hydra vulgaris</name>
    <name type="common">Hydra</name>
    <name type="synonym">Hydra attenuata</name>
    <dbReference type="NCBI Taxonomy" id="6087"/>
    <lineage>
        <taxon>Eukaryota</taxon>
        <taxon>Metazoa</taxon>
        <taxon>Cnidaria</taxon>
        <taxon>Hydrozoa</taxon>
        <taxon>Hydroidolina</taxon>
        <taxon>Anthoathecata</taxon>
        <taxon>Aplanulata</taxon>
        <taxon>Hydridae</taxon>
        <taxon>Hydra</taxon>
    </lineage>
</organism>
<evidence type="ECO:0000313" key="7">
    <source>
        <dbReference type="RefSeq" id="XP_065652351.1"/>
    </source>
</evidence>